<evidence type="ECO:0000313" key="4">
    <source>
        <dbReference type="Proteomes" id="UP000092987"/>
    </source>
</evidence>
<evidence type="ECO:0000313" key="3">
    <source>
        <dbReference type="EMBL" id="OCL96481.1"/>
    </source>
</evidence>
<dbReference type="Gene3D" id="1.10.3210.10">
    <property type="entry name" value="Hypothetical protein af1432"/>
    <property type="match status" value="1"/>
</dbReference>
<dbReference type="InterPro" id="IPR003607">
    <property type="entry name" value="HD/PDEase_dom"/>
</dbReference>
<protein>
    <submittedName>
        <fullName evidence="3">Deoxyguanosinetriphosphate triphosphohydrolase</fullName>
        <ecNumber evidence="3">3.1.5.1</ecNumber>
    </submittedName>
</protein>
<dbReference type="RefSeq" id="WP_066184973.1">
    <property type="nucleotide sequence ID" value="NZ_CP035926.1"/>
</dbReference>
<dbReference type="PANTHER" id="PTHR11373:SF40">
    <property type="entry name" value="DEOXYGUANOSINETRIPHOSPHATE TRIPHOSPHOHYDROLASE-LIKE PROTEIN 2"/>
    <property type="match status" value="1"/>
</dbReference>
<dbReference type="EMBL" id="LLKQ01000001">
    <property type="protein sequence ID" value="OCL96481.1"/>
    <property type="molecule type" value="Genomic_DNA"/>
</dbReference>
<dbReference type="Gene3D" id="1.10.3550.10">
    <property type="entry name" value="eoxyguanosinetriphosphate triphosphohydrolase domain-like"/>
    <property type="match status" value="1"/>
</dbReference>
<dbReference type="CDD" id="cd00077">
    <property type="entry name" value="HDc"/>
    <property type="match status" value="1"/>
</dbReference>
<dbReference type="InterPro" id="IPR006674">
    <property type="entry name" value="HD_domain"/>
</dbReference>
<dbReference type="NCBIfam" id="NF002205">
    <property type="entry name" value="PRK01096.1"/>
    <property type="match status" value="1"/>
</dbReference>
<dbReference type="SMART" id="SM00471">
    <property type="entry name" value="HDc"/>
    <property type="match status" value="1"/>
</dbReference>
<dbReference type="InterPro" id="IPR006261">
    <property type="entry name" value="dGTPase"/>
</dbReference>
<dbReference type="Gene3D" id="1.10.3410.10">
    <property type="entry name" value="putative deoxyguanosinetriphosphate triphosphohydrolase like domain"/>
    <property type="match status" value="1"/>
</dbReference>
<comment type="caution">
    <text evidence="3">The sequence shown here is derived from an EMBL/GenBank/DDBJ whole genome shotgun (WGS) entry which is preliminary data.</text>
</comment>
<accession>A0A1C7WRS2</accession>
<dbReference type="NCBIfam" id="TIGR01353">
    <property type="entry name" value="dGTP_triPase"/>
    <property type="match status" value="1"/>
</dbReference>
<evidence type="ECO:0000259" key="2">
    <source>
        <dbReference type="PROSITE" id="PS51831"/>
    </source>
</evidence>
<gene>
    <name evidence="3" type="primary">dgt</name>
    <name evidence="3" type="ORF">AA347_01972</name>
</gene>
<dbReference type="Proteomes" id="UP000092987">
    <property type="component" value="Unassembled WGS sequence"/>
</dbReference>
<name>A0A1C7WRS2_9BACT</name>
<organism evidence="3 4">
    <name type="scientific">Aliarcobacter thereius LMG 24486</name>
    <dbReference type="NCBI Taxonomy" id="1032240"/>
    <lineage>
        <taxon>Bacteria</taxon>
        <taxon>Pseudomonadati</taxon>
        <taxon>Campylobacterota</taxon>
        <taxon>Epsilonproteobacteria</taxon>
        <taxon>Campylobacterales</taxon>
        <taxon>Arcobacteraceae</taxon>
        <taxon>Aliarcobacter</taxon>
    </lineage>
</organism>
<dbReference type="GO" id="GO:0008832">
    <property type="term" value="F:dGTPase activity"/>
    <property type="evidence" value="ECO:0007669"/>
    <property type="project" value="UniProtKB-EC"/>
</dbReference>
<dbReference type="PANTHER" id="PTHR11373">
    <property type="entry name" value="DEOXYNUCLEOSIDE TRIPHOSPHATE TRIPHOSPHOHYDROLASE"/>
    <property type="match status" value="1"/>
</dbReference>
<feature type="domain" description="HD" evidence="2">
    <location>
        <begin position="67"/>
        <end position="246"/>
    </location>
</feature>
<dbReference type="InterPro" id="IPR027432">
    <property type="entry name" value="dGTP_triphosphohydrolase_C"/>
</dbReference>
<evidence type="ECO:0000256" key="1">
    <source>
        <dbReference type="ARBA" id="ARBA00022801"/>
    </source>
</evidence>
<proteinExistence type="predicted"/>
<keyword evidence="4" id="KW-1185">Reference proteome</keyword>
<keyword evidence="1 3" id="KW-0378">Hydrolase</keyword>
<dbReference type="InterPro" id="IPR050135">
    <property type="entry name" value="dGTPase-like"/>
</dbReference>
<dbReference type="InterPro" id="IPR023293">
    <property type="entry name" value="dGTP_triP_hydro_central_sf"/>
</dbReference>
<sequence length="444" mass="51752">MQKQLLSTKRYKIKDGTVQIEEDNLENEYRTPYHRDYDRVIFSNSFRRLSKKTQVHPLAKNDHIHNRLTHSLEVASVGRSLGLKAGEILKNKFDKDINPYDVAYIVQTACLAHDIGNPPFGHAGEEVIKEWFKKDENQKYLINLSEQEKKDFISFDGNAQSIRIVSKIEHNFEVGMSLTFSTIATMIKYPWSSCDGKNNKDKFSFFQSEKSNIINIFEQFNLIQDDIILRHPFSYLMEAADDICYGLLDIQDAVELKILRLEELEKIFIDLTSKLFWEEVLNDKNLTEIQKLSKLIAKGINNLANHTSNIFEKNYERLLKENVKDLIFLFTDENLKSGLKLAKELSSKKVFNETRKIELELGAYNILGVLLDNMIKATYELHEKKDIKQMNFKNRRILQLMGEENSPKTEQSLYNKYQRVIDYIVGMTDNHATYLAHQFSGMGY</sequence>
<dbReference type="SUPFAM" id="SSF109604">
    <property type="entry name" value="HD-domain/PDEase-like"/>
    <property type="match status" value="1"/>
</dbReference>
<dbReference type="PROSITE" id="PS51831">
    <property type="entry name" value="HD"/>
    <property type="match status" value="1"/>
</dbReference>
<dbReference type="EC" id="3.1.5.1" evidence="3"/>
<dbReference type="Pfam" id="PF01966">
    <property type="entry name" value="HD"/>
    <property type="match status" value="1"/>
</dbReference>
<reference evidence="3 4" key="1">
    <citation type="submission" date="2015-10" db="EMBL/GenBank/DDBJ databases">
        <authorList>
            <person name="Rovetto F.F."/>
            <person name="Cocolin L.L."/>
            <person name="Illeghems K.K."/>
            <person name="Van Nieuwerbuegh F.F."/>
            <person name="Houf K.K."/>
        </authorList>
    </citation>
    <scope>NUCLEOTIDE SEQUENCE [LARGE SCALE GENOMIC DNA]</scope>
    <source>
        <strain evidence="3 4">LMG 24486</strain>
    </source>
</reference>